<feature type="region of interest" description="Disordered" evidence="4">
    <location>
        <begin position="136"/>
        <end position="155"/>
    </location>
</feature>
<feature type="compositionally biased region" description="Low complexity" evidence="4">
    <location>
        <begin position="136"/>
        <end position="147"/>
    </location>
</feature>
<evidence type="ECO:0000256" key="3">
    <source>
        <dbReference type="ARBA" id="ARBA00023242"/>
    </source>
</evidence>
<dbReference type="SMART" id="SM00386">
    <property type="entry name" value="HAT"/>
    <property type="match status" value="9"/>
</dbReference>
<name>C1E446_MICCC</name>
<evidence type="ECO:0000256" key="1">
    <source>
        <dbReference type="ARBA" id="ARBA00004123"/>
    </source>
</evidence>
<dbReference type="STRING" id="296587.C1E446"/>
<evidence type="ECO:0000313" key="7">
    <source>
        <dbReference type="Proteomes" id="UP000002009"/>
    </source>
</evidence>
<dbReference type="InterPro" id="IPR011990">
    <property type="entry name" value="TPR-like_helical_dom_sf"/>
</dbReference>
<dbReference type="PANTHER" id="PTHR19980:SF0">
    <property type="entry name" value="CLEAVAGE STIMULATION FACTOR SUBUNIT 3"/>
    <property type="match status" value="1"/>
</dbReference>
<feature type="compositionally biased region" description="Low complexity" evidence="4">
    <location>
        <begin position="875"/>
        <end position="884"/>
    </location>
</feature>
<keyword evidence="2" id="KW-0677">Repeat</keyword>
<dbReference type="Pfam" id="PF02037">
    <property type="entry name" value="SAP"/>
    <property type="match status" value="1"/>
</dbReference>
<dbReference type="KEGG" id="mis:MICPUN_57906"/>
<feature type="region of interest" description="Disordered" evidence="4">
    <location>
        <begin position="743"/>
        <end position="797"/>
    </location>
</feature>
<feature type="region of interest" description="Disordered" evidence="4">
    <location>
        <begin position="95"/>
        <end position="127"/>
    </location>
</feature>
<organism evidence="6 7">
    <name type="scientific">Micromonas commoda (strain RCC299 / NOUM17 / CCMP2709)</name>
    <name type="common">Picoplanktonic green alga</name>
    <dbReference type="NCBI Taxonomy" id="296587"/>
    <lineage>
        <taxon>Eukaryota</taxon>
        <taxon>Viridiplantae</taxon>
        <taxon>Chlorophyta</taxon>
        <taxon>Mamiellophyceae</taxon>
        <taxon>Mamiellales</taxon>
        <taxon>Mamiellaceae</taxon>
        <taxon>Micromonas</taxon>
    </lineage>
</organism>
<evidence type="ECO:0000259" key="5">
    <source>
        <dbReference type="PROSITE" id="PS50800"/>
    </source>
</evidence>
<dbReference type="Gene3D" id="1.10.720.30">
    <property type="entry name" value="SAP domain"/>
    <property type="match status" value="1"/>
</dbReference>
<sequence>MVEPLIEHRLLKRLRVAELKELLEQRGLSTEGIKDELVARLEEARSAEEGGGAEPAVGTPAAEGEDAPAVEAPVDEGAPADAAPAQVEEVLEASPTIDPAPTNDSEVFEPGDPAGAEGGEPGPAQEIMPDAADVDAVASEPVSLPSAAPLPPVSSAKLDRARARIQANRHDLDAWEVIFTDAQTRGVPEGRSLFEEVLAAHPTASRVWRAYAEAEIAGDTGGNRDDEAVKAIFSRCLLSCPSAILWRSYTKYMEKTNDAATEEGVQAIKAAFEYTVDTVGEDVESGPLWLDYVTFLKAADPAHVCPDAKAEQAESARMQEVRRAYQRAISVPTNSIDALYREYDAFEHGISAALAKPLLAEVKPQVDVARAALKERKKLHDQLVVGGLAGPPGTSKDDKSPDAQAKAWRAMIAWERSNPQKLAPNTEAGEMAHPQLVARVALAYDQALMSLWNFPDIWLEFAAWQEIIDHEEAKAVLQRARDALPDCLLVHLAAADLVEARGDAAAAAAVYDAVLGEYENKCAADAAAANTDGAEDFKYAHPPMDDATLLVSIEYMRCVRRMQGRDEARKAFMRVRKAPGKRWETFVAAALLEWRYDKNDKVARNVFELGLKSFISQPAYVAQYADFLVGCNDVANARVLFERATAAAGEASAVAAGLGGTDKEGKSAAEKEFWDMFVAFEHAHGTMETMTGVERRRREAVRGPDAVDGAPELITALLGRHSIFNLKPASEEHMRHFARIGVDLAKPGSNPGAARAGGVPTPPPPPRLPPPPPSGRSKGVKSSGGAPSMTPLPPPDPMVTGVVNPRFAHLPRELGSFASRLPAVNLPSVAPSAVDAVMDTLINSDFTAEGGQAIVDAFNASLGGGGGGKKRKAADAGVGAKAPARGAPLTAASQRPPAMDVFRMRQAVRPRTDQAEFS</sequence>
<feature type="compositionally biased region" description="Pro residues" evidence="4">
    <location>
        <begin position="760"/>
        <end position="774"/>
    </location>
</feature>
<dbReference type="Proteomes" id="UP000002009">
    <property type="component" value="Chromosome 4"/>
</dbReference>
<dbReference type="GO" id="GO:0005634">
    <property type="term" value="C:nucleus"/>
    <property type="evidence" value="ECO:0007669"/>
    <property type="project" value="UniProtKB-SubCell"/>
</dbReference>
<dbReference type="GO" id="GO:0003729">
    <property type="term" value="F:mRNA binding"/>
    <property type="evidence" value="ECO:0007669"/>
    <property type="project" value="TreeGrafter"/>
</dbReference>
<dbReference type="InParanoid" id="C1E446"/>
<feature type="region of interest" description="Disordered" evidence="4">
    <location>
        <begin position="44"/>
        <end position="67"/>
    </location>
</feature>
<accession>C1E446</accession>
<feature type="compositionally biased region" description="Low complexity" evidence="4">
    <location>
        <begin position="775"/>
        <end position="789"/>
    </location>
</feature>
<protein>
    <submittedName>
        <fullName evidence="6">Pre-mrna 3'-end processing protein</fullName>
    </submittedName>
</protein>
<feature type="region of interest" description="Disordered" evidence="4">
    <location>
        <begin position="864"/>
        <end position="893"/>
    </location>
</feature>
<gene>
    <name evidence="6" type="ORF">MICPUN_57906</name>
</gene>
<dbReference type="Gene3D" id="1.25.40.1040">
    <property type="match status" value="1"/>
</dbReference>
<dbReference type="FunCoup" id="C1E446">
    <property type="interactions" value="1833"/>
</dbReference>
<dbReference type="EMBL" id="CP001325">
    <property type="protein sequence ID" value="ACO63047.1"/>
    <property type="molecule type" value="Genomic_DNA"/>
</dbReference>
<comment type="subcellular location">
    <subcellularLocation>
        <location evidence="1">Nucleus</location>
    </subcellularLocation>
</comment>
<feature type="domain" description="SAP" evidence="5">
    <location>
        <begin position="11"/>
        <end position="45"/>
    </location>
</feature>
<dbReference type="eggNOG" id="KOG1914">
    <property type="taxonomic scope" value="Eukaryota"/>
</dbReference>
<keyword evidence="3" id="KW-0539">Nucleus</keyword>
<dbReference type="InterPro" id="IPR036361">
    <property type="entry name" value="SAP_dom_sf"/>
</dbReference>
<dbReference type="PANTHER" id="PTHR19980">
    <property type="entry name" value="RNA CLEAVAGE STIMULATION FACTOR"/>
    <property type="match status" value="1"/>
</dbReference>
<proteinExistence type="predicted"/>
<dbReference type="GO" id="GO:0031124">
    <property type="term" value="P:mRNA 3'-end processing"/>
    <property type="evidence" value="ECO:0007669"/>
    <property type="project" value="InterPro"/>
</dbReference>
<dbReference type="AlphaFoldDB" id="C1E446"/>
<dbReference type="SUPFAM" id="SSF48452">
    <property type="entry name" value="TPR-like"/>
    <property type="match status" value="1"/>
</dbReference>
<dbReference type="OMA" id="PKRQYFK"/>
<reference evidence="6 7" key="1">
    <citation type="journal article" date="2009" name="Science">
        <title>Green evolution and dynamic adaptations revealed by genomes of the marine picoeukaryotes Micromonas.</title>
        <authorList>
            <person name="Worden A.Z."/>
            <person name="Lee J.H."/>
            <person name="Mock T."/>
            <person name="Rouze P."/>
            <person name="Simmons M.P."/>
            <person name="Aerts A.L."/>
            <person name="Allen A.E."/>
            <person name="Cuvelier M.L."/>
            <person name="Derelle E."/>
            <person name="Everett M.V."/>
            <person name="Foulon E."/>
            <person name="Grimwood J."/>
            <person name="Gundlach H."/>
            <person name="Henrissat B."/>
            <person name="Napoli C."/>
            <person name="McDonald S.M."/>
            <person name="Parker M.S."/>
            <person name="Rombauts S."/>
            <person name="Salamov A."/>
            <person name="Von Dassow P."/>
            <person name="Badger J.H."/>
            <person name="Coutinho P.M."/>
            <person name="Demir E."/>
            <person name="Dubchak I."/>
            <person name="Gentemann C."/>
            <person name="Eikrem W."/>
            <person name="Gready J.E."/>
            <person name="John U."/>
            <person name="Lanier W."/>
            <person name="Lindquist E.A."/>
            <person name="Lucas S."/>
            <person name="Mayer K.F."/>
            <person name="Moreau H."/>
            <person name="Not F."/>
            <person name="Otillar R."/>
            <person name="Panaud O."/>
            <person name="Pangilinan J."/>
            <person name="Paulsen I."/>
            <person name="Piegu B."/>
            <person name="Poliakov A."/>
            <person name="Robbens S."/>
            <person name="Schmutz J."/>
            <person name="Toulza E."/>
            <person name="Wyss T."/>
            <person name="Zelensky A."/>
            <person name="Zhou K."/>
            <person name="Armbrust E.V."/>
            <person name="Bhattacharya D."/>
            <person name="Goodenough U.W."/>
            <person name="Van de Peer Y."/>
            <person name="Grigoriev I.V."/>
        </authorList>
    </citation>
    <scope>NUCLEOTIDE SEQUENCE [LARGE SCALE GENOMIC DNA]</scope>
    <source>
        <strain evidence="7">RCC299 / NOUM17</strain>
    </source>
</reference>
<keyword evidence="7" id="KW-1185">Reference proteome</keyword>
<evidence type="ECO:0000256" key="2">
    <source>
        <dbReference type="ARBA" id="ARBA00022737"/>
    </source>
</evidence>
<dbReference type="RefSeq" id="XP_002501789.1">
    <property type="nucleotide sequence ID" value="XM_002501743.1"/>
</dbReference>
<dbReference type="InterPro" id="IPR045243">
    <property type="entry name" value="Rna14-like"/>
</dbReference>
<evidence type="ECO:0000313" key="6">
    <source>
        <dbReference type="EMBL" id="ACO63047.1"/>
    </source>
</evidence>
<dbReference type="PROSITE" id="PS50800">
    <property type="entry name" value="SAP"/>
    <property type="match status" value="1"/>
</dbReference>
<dbReference type="GeneID" id="8242693"/>
<evidence type="ECO:0000256" key="4">
    <source>
        <dbReference type="SAM" id="MobiDB-lite"/>
    </source>
</evidence>
<dbReference type="SMART" id="SM00513">
    <property type="entry name" value="SAP"/>
    <property type="match status" value="1"/>
</dbReference>
<dbReference type="SUPFAM" id="SSF68906">
    <property type="entry name" value="SAP domain"/>
    <property type="match status" value="1"/>
</dbReference>
<dbReference type="InterPro" id="IPR003107">
    <property type="entry name" value="HAT"/>
</dbReference>
<dbReference type="OrthoDB" id="26282at2759"/>
<dbReference type="InterPro" id="IPR003034">
    <property type="entry name" value="SAP_dom"/>
</dbReference>
<dbReference type="Pfam" id="PF05843">
    <property type="entry name" value="Suf"/>
    <property type="match status" value="1"/>
</dbReference>
<dbReference type="InterPro" id="IPR008847">
    <property type="entry name" value="Suf"/>
</dbReference>